<evidence type="ECO:0000259" key="11">
    <source>
        <dbReference type="PROSITE" id="PS50234"/>
    </source>
</evidence>
<keyword evidence="6 9" id="KW-0067">ATP-binding</keyword>
<dbReference type="SUPFAM" id="SSF53300">
    <property type="entry name" value="vWA-like"/>
    <property type="match status" value="1"/>
</dbReference>
<dbReference type="CDD" id="cd00009">
    <property type="entry name" value="AAA"/>
    <property type="match status" value="2"/>
</dbReference>
<dbReference type="Pfam" id="PF17865">
    <property type="entry name" value="AAA_lid_5"/>
    <property type="match status" value="1"/>
</dbReference>
<evidence type="ECO:0000313" key="12">
    <source>
        <dbReference type="EMBL" id="KAK4503097.1"/>
    </source>
</evidence>
<evidence type="ECO:0000256" key="10">
    <source>
        <dbReference type="SAM" id="MobiDB-lite"/>
    </source>
</evidence>
<feature type="compositionally biased region" description="Acidic residues" evidence="10">
    <location>
        <begin position="4189"/>
        <end position="4212"/>
    </location>
</feature>
<dbReference type="Pfam" id="PF21108">
    <property type="entry name" value="MDN1_4th"/>
    <property type="match status" value="1"/>
</dbReference>
<dbReference type="InterPro" id="IPR036465">
    <property type="entry name" value="vWFA_dom_sf"/>
</dbReference>
<organism evidence="12 13">
    <name type="scientific">Zasmidium cellare</name>
    <name type="common">Wine cellar mold</name>
    <name type="synonym">Racodium cellare</name>
    <dbReference type="NCBI Taxonomy" id="395010"/>
    <lineage>
        <taxon>Eukaryota</taxon>
        <taxon>Fungi</taxon>
        <taxon>Dikarya</taxon>
        <taxon>Ascomycota</taxon>
        <taxon>Pezizomycotina</taxon>
        <taxon>Dothideomycetes</taxon>
        <taxon>Dothideomycetidae</taxon>
        <taxon>Mycosphaerellales</taxon>
        <taxon>Mycosphaerellaceae</taxon>
        <taxon>Zasmidium</taxon>
    </lineage>
</organism>
<dbReference type="PANTHER" id="PTHR48103:SF2">
    <property type="entry name" value="MIDASIN"/>
    <property type="match status" value="1"/>
</dbReference>
<dbReference type="InterPro" id="IPR040848">
    <property type="entry name" value="AAA_lid_7"/>
</dbReference>
<dbReference type="InterPro" id="IPR011704">
    <property type="entry name" value="ATPase_dyneun-rel_AAA"/>
</dbReference>
<feature type="compositionally biased region" description="Acidic residues" evidence="10">
    <location>
        <begin position="4047"/>
        <end position="4080"/>
    </location>
</feature>
<dbReference type="InterPro" id="IPR002035">
    <property type="entry name" value="VWF_A"/>
</dbReference>
<evidence type="ECO:0000256" key="5">
    <source>
        <dbReference type="ARBA" id="ARBA00022741"/>
    </source>
</evidence>
<feature type="compositionally biased region" description="Acidic residues" evidence="10">
    <location>
        <begin position="4304"/>
        <end position="4313"/>
    </location>
</feature>
<evidence type="ECO:0000256" key="7">
    <source>
        <dbReference type="ARBA" id="ARBA00023186"/>
    </source>
</evidence>
<feature type="compositionally biased region" description="Polar residues" evidence="10">
    <location>
        <begin position="4314"/>
        <end position="4333"/>
    </location>
</feature>
<evidence type="ECO:0000256" key="4">
    <source>
        <dbReference type="ARBA" id="ARBA00017143"/>
    </source>
</evidence>
<evidence type="ECO:0000256" key="8">
    <source>
        <dbReference type="ARBA" id="ARBA00023242"/>
    </source>
</evidence>
<comment type="similarity">
    <text evidence="3 9">Belongs to the midasin family.</text>
</comment>
<feature type="compositionally biased region" description="Basic and acidic residues" evidence="10">
    <location>
        <begin position="4359"/>
        <end position="4371"/>
    </location>
</feature>
<evidence type="ECO:0000256" key="2">
    <source>
        <dbReference type="ARBA" id="ARBA00004642"/>
    </source>
</evidence>
<dbReference type="Proteomes" id="UP001305779">
    <property type="component" value="Unassembled WGS sequence"/>
</dbReference>
<feature type="compositionally biased region" description="Acidic residues" evidence="10">
    <location>
        <begin position="4224"/>
        <end position="4259"/>
    </location>
</feature>
<dbReference type="InterPro" id="IPR048617">
    <property type="entry name" value="MDN1_AAA_lid_4"/>
</dbReference>
<comment type="subcellular location">
    <subcellularLocation>
        <location evidence="1">Nucleus</location>
        <location evidence="1">Nucleolus</location>
    </subcellularLocation>
    <subcellularLocation>
        <location evidence="2">Nucleus</location>
        <location evidence="2">Nucleoplasm</location>
    </subcellularLocation>
</comment>
<keyword evidence="7 9" id="KW-0143">Chaperone</keyword>
<accession>A0ABR0ENL7</accession>
<feature type="compositionally biased region" description="Polar residues" evidence="10">
    <location>
        <begin position="4407"/>
        <end position="4418"/>
    </location>
</feature>
<dbReference type="InterPro" id="IPR027417">
    <property type="entry name" value="P-loop_NTPase"/>
</dbReference>
<dbReference type="SMART" id="SM00382">
    <property type="entry name" value="AAA"/>
    <property type="match status" value="6"/>
</dbReference>
<comment type="function">
    <text evidence="9">Nuclear chaperone required for maturation and nuclear export of pre-60S ribosome subunits.</text>
</comment>
<feature type="domain" description="VWFA" evidence="11">
    <location>
        <begin position="4593"/>
        <end position="4799"/>
    </location>
</feature>
<protein>
    <recommendedName>
        <fullName evidence="4 9">Midasin</fullName>
    </recommendedName>
</protein>
<feature type="compositionally biased region" description="Basic and acidic residues" evidence="10">
    <location>
        <begin position="4081"/>
        <end position="4119"/>
    </location>
</feature>
<dbReference type="Pfam" id="PF07728">
    <property type="entry name" value="AAA_5"/>
    <property type="match status" value="9"/>
</dbReference>
<gene>
    <name evidence="12" type="ORF">PRZ48_006524</name>
</gene>
<dbReference type="InterPro" id="IPR003593">
    <property type="entry name" value="AAA+_ATPase"/>
</dbReference>
<dbReference type="SUPFAM" id="SSF52540">
    <property type="entry name" value="P-loop containing nucleoside triphosphate hydrolases"/>
    <property type="match status" value="6"/>
</dbReference>
<comment type="caution">
    <text evidence="12">The sequence shown here is derived from an EMBL/GenBank/DDBJ whole genome shotgun (WGS) entry which is preliminary data.</text>
</comment>
<keyword evidence="13" id="KW-1185">Reference proteome</keyword>
<dbReference type="InterPro" id="IPR012099">
    <property type="entry name" value="Midasin"/>
</dbReference>
<evidence type="ECO:0000256" key="9">
    <source>
        <dbReference type="PIRNR" id="PIRNR010340"/>
    </source>
</evidence>
<proteinExistence type="inferred from homology"/>
<evidence type="ECO:0000256" key="1">
    <source>
        <dbReference type="ARBA" id="ARBA00004604"/>
    </source>
</evidence>
<reference evidence="12 13" key="1">
    <citation type="journal article" date="2023" name="G3 (Bethesda)">
        <title>A chromosome-level genome assembly of Zasmidium syzygii isolated from banana leaves.</title>
        <authorList>
            <person name="van Westerhoven A.C."/>
            <person name="Mehrabi R."/>
            <person name="Talebi R."/>
            <person name="Steentjes M.B.F."/>
            <person name="Corcolon B."/>
            <person name="Chong P.A."/>
            <person name="Kema G.H.J."/>
            <person name="Seidl M.F."/>
        </authorList>
    </citation>
    <scope>NUCLEOTIDE SEQUENCE [LARGE SCALE GENOMIC DNA]</scope>
    <source>
        <strain evidence="12 13">P124</strain>
    </source>
</reference>
<feature type="compositionally biased region" description="Acidic residues" evidence="10">
    <location>
        <begin position="4173"/>
        <end position="4182"/>
    </location>
</feature>
<dbReference type="PIRSF" id="PIRSF010340">
    <property type="entry name" value="Midasin"/>
    <property type="match status" value="1"/>
</dbReference>
<dbReference type="PANTHER" id="PTHR48103">
    <property type="entry name" value="MIDASIN-RELATED"/>
    <property type="match status" value="1"/>
</dbReference>
<dbReference type="Gene3D" id="3.40.50.300">
    <property type="entry name" value="P-loop containing nucleotide triphosphate hydrolases"/>
    <property type="match status" value="6"/>
</dbReference>
<keyword evidence="8 9" id="KW-0539">Nucleus</keyword>
<feature type="compositionally biased region" description="Acidic residues" evidence="10">
    <location>
        <begin position="4127"/>
        <end position="4158"/>
    </location>
</feature>
<dbReference type="EMBL" id="JAXOVC010000004">
    <property type="protein sequence ID" value="KAK4503097.1"/>
    <property type="molecule type" value="Genomic_DNA"/>
</dbReference>
<evidence type="ECO:0000256" key="3">
    <source>
        <dbReference type="ARBA" id="ARBA00007188"/>
    </source>
</evidence>
<feature type="compositionally biased region" description="Basic and acidic residues" evidence="10">
    <location>
        <begin position="4457"/>
        <end position="4467"/>
    </location>
</feature>
<evidence type="ECO:0000256" key="6">
    <source>
        <dbReference type="ARBA" id="ARBA00022840"/>
    </source>
</evidence>
<evidence type="ECO:0000313" key="13">
    <source>
        <dbReference type="Proteomes" id="UP001305779"/>
    </source>
</evidence>
<sequence>MECAWDPVLLRLGEQLPPELLQVIQNGSNERYLEAITKASLDPRYTYTLLARCTDLFPHICASLRNHGSFASCLATLGRVVPHAPYLATFAIRLLETETYALNSSSDEDEDLRYLLGLFRLLRFNARIFRKFARSHELAKWLGRTSRPATYLIIRILQIDLEAADHWLESTIKRYLGEDTPDGNIDGLWDEKIIDYRFLSLWEQDRYEHVRNAMSEAKQTLSSAQASPGSVRKLPRECFHASTSLLAGVLLPREDENYTPEADQLIETETVGSNLVSVANALKSTSPTLLLGLAGSGKSLLVRHVARSLGKLDKMVTLHLNEQSDAKLLLGVYTTGDTPGSFLWKPGVLTTAIQEGRWVLIEDLDRAPNEVLGTLLPIIEKRQLLIPNRKETIFAAEGFRIIATVRTAVNHRGEETKPLTHMVGYRHWNPISINMPAAPEQATIARSLFPKLEKLMPQFIAVYERLIAARQSSMGQSKTGVARSITPRDLLKWCRRVALLMDGRSSFTSHDEDAIYLEALDCFVGALPNDTVRANLAGIVAEELRIDPQRRDYLISAREVQYEADKAKIVVGRYSLPKSRVGKVAESSFSTNPHTTRMLERVTSAVLNHEPLLLVGETGVGKTTAVQHLANHLGKKLVPFNLSQQSEAGDLLGGFKPVNARTLMVPMKDEFDDLFTEGFSSSKNKQFLELLGKQMTKSNWKAVCKLFRQALSMVDQQRAVSPSRQGEAPAKKRKIDSKRPINFSRWDTFAQQVENIERKLSSGSDAFAFTFVEGNIVKALRNGDWVLLDEINLASPDTLESIADLLDPQSPSLLLTEAGNIERVEAHSDFRVFAAMNPATDVGKKDLPPGIRSRFTELYVESPDKDLKSLQSIVRAYLRQEAVSDAAVASDVSHLYQKIIALADQNKLVDGAGQRPHFSLRTLTRTLSYAKNIQQLCSLRRALYEGFHMSFMTFLDAESASLVQPFIEQYLFGKRINVKAELKKALRKPNDGLSHVQGYPGSKHWIRQGKEPLQEQSQYIITPFVQSNLENLVRAASTRQFPVLIQGPTSSGKTSMIEYLAKRTGHVFTRINNHEHTDLQEYLGTYISGTDGRLQFQEGVLVKALREGHWIVLDELNLAPTDVLEALNRLLDDNRELLVPETQEVIRPHPDFMLFATQNPAGLYGGRKTLSRAFRNRFLELHFDDIPVNELQEILHRRTQLPESRCKRVVTVYRELSVLRQENRLFEQKSFATLRDLFRWALRPNDTIEQLAANGFMLLCERVRKPEERLALKAVIEKVMSDKGPRVRIDEDVLYAESSSEIQQHRQDANDRSVVWTRAMRRLYVLVSRAIANNEPVLLVGETGCGKTTVCQMLADALKKELHTVNAHQNTETSDLIGSQRPVRNRAAIEADLRQKLIASPALETLTDPQTQPTDILLKEYDSAVNSLEKDQKASWLQLPGHANIIAAQVRFKALFEWVDGSLVNAMKTGDFFLLDEISLADDSVLERINSVLESQRAIMLAEKGSLDSFVTASLGFQFFATMNPGGDYGKRELSPALRNRFTEIWVPSLSDMDDVLQIVQAKLVQDAHSFASSMVAFAAWFKSRFDTSASSSVSIRDTLAWVEFVNAFAQQNVTAAVVHGAAMVYIDTLGANPAGLMSINVQGIEYERAACIDELGRLLEVDAKAIYGQSFEAATTDDAFAIGPFTIPRTQNAISTSVGFTFEPPTTRLNAMRVLRALQVRKPILLEGSPGVGKTAIVTAIAAAAGMPLTRINLSDQTDLLDLFGSDAPVEGAQTGTFVWRDAPFLRAMKNGDWVLLDEMNLASQSVLEGLNACLDHRGEVFVPELGQTFSRHPNFRLFAAQNPHHQGGGRKGLPSSFVNRFTVVYADSFKSEDLMMICQRTFPGLPVDYIEKTVSFVTKLNGEVAERRSFGSSGGPWEFNLRDIARWLGLASADEALLRAGTPRDFAIMLCTQRFRTANDRSCVSDLFDTVFDPSIAAADLFSGVTTQTLQVGLAMLPRSEEWSAAGSLPQDHTGSFPSNLRALQSMMLAVQRGWPVVLAGPPGVGKTTMIERLAACTGADVVTLGMSSETDALDLIGGYEQFDPNRQLAQASIAVRAQLEALSKTGIAHGTLEAALNQLDSLQQLRTSPSGTAWLTKLDQALPPGAKSSLGPLLESLKNTNQSIDKARFEWIDGPLIEALHQGKWLVLDNANLCSPSVLDRLNSLLEPNGSLIVNEHCDKDGAPRVNQPHPNFRIFLTVDPRLGELSRAMRNRAVELYLDPTSFEVGSSTDGLFVESAMARFSAIKAAGLAQLKLNNASAVHVAADHFALDDRVLAPRLLRQLNSGLLQSTAQETAALAFEDHILPESHLRAFYNEISSQTQVPADFACVQTLHPLNNQPLVQQSHQSLSRTMTLAAQHDLGTELHAVAKALSTLKADRKVSERLTRFWRSVRQHVKGAGGNTSQWVHVEKMIQSIQRLVQEVTTASADTLIEIKTTLRGLLAFVGALLGVLTSDSLDLASFTACVLVGQAMIAQGNSLKGGAHLGQLQTTISDLMPKSNGNGNTGNGFVSLWKTLKPTMPTTMDELRALLDFESVVARFDRMLSTSRLPLQRLVELRIAFQQAFSIGVTAASDLKSLADKLIASTPEINDEVDHEEALRSMPHFVRSFEFICQQFAVLSLDMPCLAQRDAVQLELLALRKTVHGLYGDRSHSAQRKLRLLGLSVPGEKQLSEEDTGPHDTCQSVLHRLKAVDEVSLQRMSLFEEESRALGRVVASKAQLLQADTLPALDHCLEDLARTVLQSLVNDNGASTHQGHARVLLQALEGNTDAQQLHLSKIEATERSAMMLLQNVVQYLRASPGDPTQAARAWASFAIASLDIFVPALAFDPVQEAGFRRTVYFKAKNGLQSTLAALKAFREAWTGGQDSLRARLIEEDLAALGSKPTEVAICRPEVSELSQLFGELQALMRSLQSLNASVGVNLDFSAWDNILVARTRLSTQYRAYADLTSPVVGFIDCLAVARRLAQRAEQEQLQSLSISSASVTPFVGATLGDFLSETTFIDLQRASTSRGERLFWLSALAMRCHVIPASQSSLGLRSAVANTFRSFYEAWKVELSREQRHAAAKSSLFKYRGGDDDQDEVDQQELNELFPDHETTQIKSREHDIQDLAPRMAELYHAIHSEQQPEVNGFLPLLKEWAASSGDFSQSDKIPAVLCALQELSAKLFSNQTPSRTANIYKDANIAQSRSLVALIQKIQARFNFIHNTWPEHATPIEVLRGCDDILSLGHAEPLARYLPSIEKLHATINEWQKVASTEFSANNLLEETTSLIIAWRQLELSTWAGMFSVEDENCKASAASWWYIAYETIIGASEELQGKTDEVQKFSYQLVETLGGFLANCGLGEYSIRLSMLSDFEAALATQDETSIVRGALSSLISFYSRFQPAVTEHLAKKRAELEKAIKNVIQVASWKDRNIETLKNSAKASHKKLFRTVKKYRQLLAEPVGPLLQAEFPKANISSGDGTLAQLLPSIGVEATANLATDSLLATHLPKLQQNIQEIQSKATSLRTPAAAASKIQKFLQDLDEESNELRKATPSTATEENKTLVQHLKTRKRRLLADVLRDVRLMGFQTNISEDVLAQQSTLHAVLAKSAPLAEAKADEEFHRFLYVMESVRENAVKHSEDLTPAEIARSKTLLENMLQVSVEQRQSLQRHLKGFGTLKAALEQVAALANSKTPAVRPGIERPPVALKTEVTAVRSALQTAVHCVGIQAELSGSAFSFVTDALAQEAGRLDSIEAELVKLPSTPAYIDNAKVRDLEAKFVSSKEMAQKVATESVQRHPELEPVLNQLLKWLQHSSVSKDQANGVSAAIEETWLRNFADLLKQTGEHVKSLDANDSSVKDKKAWLLAEQNSINSVIESLATGQVSVDLQLALGRLHVDVRSDDKLAQVAASARETYPILQAYAEITGRLVSEMCDLHTMTCKMAHRLALSFVQLAKEGFCQPPEKAQGDEKESGQVESGTGLGDGEGAEDISKDVGDDEDLGELAQDANSKEKEEETQAEKDAVDMADEELEGELDESADADDEEGDEDGQEDTEVDEEAGKVDEKDGATDEKTWDDGKTDEAEKEAEKGKGTKSEDVSAAQEGAQEEDGQQPEDGEQGDDEAEAEAGAEAEDEGEVQAPEQTDPHLQEEQNLDLPEDMNMDGGKAEDEDMESGDDLGDDLSEAGAEADADAAPPDDKDIEMQDGEEENEGEENGEAVDMDKEDDDQAAEQDGEDANSDVNMLDMPDVDNEPDDGLTTADAGQGNEEDKAAKPSGALSNEQEMQDENDAEQDNGQSGTAEGQKRSQQNDASGQVEVGADDQETRPFQQLGDLLKQWYEQHRDIEAAKEDNEADPETDQQMDMQDAHFEHTQDADAEMQAIGAASADQSRALDNQNAVPIDNEEPEQTEKLDNAEQPAPEDQLEDDNMETGGATDRGTEAASKPDKALIGAPNNNDVDIEDVPREESPQTDMEDVDEQLTNTHLTLEQPHLMSMEDARQLWTEHESRTRNMAVVLTEHLRLILQPTQATKMRGDFRTGKRLNIKKIIPYIASSYKRDKIWMRRSIPSKRSYQIMLAIDDSESMNESERKGLAFDTLALVAKAMSMLEVGELCIIGFGETINVNHDFSAPFTSEAGAEVFKHFSFSQTKTDVRRLLEKSIDLFRTARLKATGSASDLWQLQLIISDGLCEDHPSIRQLVRQAHEEQIMVVFIVVDATAQETAAVGPKQSIVDLQRVEFTKDAAGEPQINMIKYLDTFPFKYYLIVRDVVELPGVLAGALRQWFAEVVESGG</sequence>
<dbReference type="PROSITE" id="PS50234">
    <property type="entry name" value="VWFA"/>
    <property type="match status" value="1"/>
</dbReference>
<feature type="compositionally biased region" description="Basic and acidic residues" evidence="10">
    <location>
        <begin position="4385"/>
        <end position="4394"/>
    </location>
</feature>
<feature type="region of interest" description="Disordered" evidence="10">
    <location>
        <begin position="3984"/>
        <end position="4494"/>
    </location>
</feature>
<feature type="compositionally biased region" description="Basic and acidic residues" evidence="10">
    <location>
        <begin position="4031"/>
        <end position="4046"/>
    </location>
</feature>
<dbReference type="InterPro" id="IPR041190">
    <property type="entry name" value="Midasin_AAA_lid_5"/>
</dbReference>
<dbReference type="Pfam" id="PF17867">
    <property type="entry name" value="AAA_lid_7"/>
    <property type="match status" value="3"/>
</dbReference>
<name>A0ABR0ENL7_ZASCE</name>
<keyword evidence="5 9" id="KW-0547">Nucleotide-binding</keyword>